<dbReference type="AlphaFoldDB" id="A0A3P4B5G7"/>
<dbReference type="InterPro" id="IPR037518">
    <property type="entry name" value="MPN"/>
</dbReference>
<dbReference type="InterPro" id="IPR025657">
    <property type="entry name" value="RadC_JAB"/>
</dbReference>
<organism evidence="7 8">
    <name type="scientific">Pigmentiphaga humi</name>
    <dbReference type="NCBI Taxonomy" id="2478468"/>
    <lineage>
        <taxon>Bacteria</taxon>
        <taxon>Pseudomonadati</taxon>
        <taxon>Pseudomonadota</taxon>
        <taxon>Betaproteobacteria</taxon>
        <taxon>Burkholderiales</taxon>
        <taxon>Alcaligenaceae</taxon>
        <taxon>Pigmentiphaga</taxon>
    </lineage>
</organism>
<accession>A0A3P4B5G7</accession>
<evidence type="ECO:0000256" key="5">
    <source>
        <dbReference type="ARBA" id="ARBA00023049"/>
    </source>
</evidence>
<dbReference type="GO" id="GO:0008237">
    <property type="term" value="F:metallopeptidase activity"/>
    <property type="evidence" value="ECO:0007669"/>
    <property type="project" value="UniProtKB-KW"/>
</dbReference>
<proteinExistence type="predicted"/>
<dbReference type="OrthoDB" id="9804482at2"/>
<evidence type="ECO:0000313" key="7">
    <source>
        <dbReference type="EMBL" id="VCU71527.1"/>
    </source>
</evidence>
<dbReference type="EMBL" id="UWPJ01000027">
    <property type="protein sequence ID" value="VCU71527.1"/>
    <property type="molecule type" value="Genomic_DNA"/>
</dbReference>
<dbReference type="Pfam" id="PF04002">
    <property type="entry name" value="RadC"/>
    <property type="match status" value="1"/>
</dbReference>
<dbReference type="GO" id="GO:0046872">
    <property type="term" value="F:metal ion binding"/>
    <property type="evidence" value="ECO:0007669"/>
    <property type="project" value="UniProtKB-KW"/>
</dbReference>
<evidence type="ECO:0000313" key="8">
    <source>
        <dbReference type="Proteomes" id="UP000277294"/>
    </source>
</evidence>
<evidence type="ECO:0000259" key="6">
    <source>
        <dbReference type="PROSITE" id="PS50249"/>
    </source>
</evidence>
<dbReference type="InterPro" id="IPR001405">
    <property type="entry name" value="UPF0758"/>
</dbReference>
<dbReference type="InterPro" id="IPR020891">
    <property type="entry name" value="UPF0758_CS"/>
</dbReference>
<dbReference type="SUPFAM" id="SSF102712">
    <property type="entry name" value="JAB1/MPN domain"/>
    <property type="match status" value="1"/>
</dbReference>
<dbReference type="GO" id="GO:0006508">
    <property type="term" value="P:proteolysis"/>
    <property type="evidence" value="ECO:0007669"/>
    <property type="project" value="UniProtKB-KW"/>
</dbReference>
<dbReference type="RefSeq" id="WP_124081124.1">
    <property type="nucleotide sequence ID" value="NZ_UWPJ01000027.1"/>
</dbReference>
<dbReference type="PANTHER" id="PTHR30471">
    <property type="entry name" value="DNA REPAIR PROTEIN RADC"/>
    <property type="match status" value="1"/>
</dbReference>
<evidence type="ECO:0000256" key="1">
    <source>
        <dbReference type="ARBA" id="ARBA00022670"/>
    </source>
</evidence>
<dbReference type="Gene3D" id="3.40.140.10">
    <property type="entry name" value="Cytidine Deaminase, domain 2"/>
    <property type="match status" value="1"/>
</dbReference>
<keyword evidence="2" id="KW-0479">Metal-binding</keyword>
<keyword evidence="5" id="KW-0482">Metalloprotease</keyword>
<protein>
    <recommendedName>
        <fullName evidence="6">MPN domain-containing protein</fullName>
    </recommendedName>
</protein>
<gene>
    <name evidence="7" type="ORF">PIGHUM_03612</name>
</gene>
<evidence type="ECO:0000256" key="4">
    <source>
        <dbReference type="ARBA" id="ARBA00022833"/>
    </source>
</evidence>
<keyword evidence="4" id="KW-0862">Zinc</keyword>
<keyword evidence="1" id="KW-0645">Protease</keyword>
<keyword evidence="8" id="KW-1185">Reference proteome</keyword>
<dbReference type="PROSITE" id="PS50249">
    <property type="entry name" value="MPN"/>
    <property type="match status" value="1"/>
</dbReference>
<dbReference type="CDD" id="cd08071">
    <property type="entry name" value="MPN_DUF2466"/>
    <property type="match status" value="1"/>
</dbReference>
<dbReference type="PANTHER" id="PTHR30471:SF3">
    <property type="entry name" value="UPF0758 PROTEIN YEES-RELATED"/>
    <property type="match status" value="1"/>
</dbReference>
<feature type="domain" description="MPN" evidence="6">
    <location>
        <begin position="51"/>
        <end position="173"/>
    </location>
</feature>
<dbReference type="PROSITE" id="PS01302">
    <property type="entry name" value="UPF0758"/>
    <property type="match status" value="1"/>
</dbReference>
<evidence type="ECO:0000256" key="2">
    <source>
        <dbReference type="ARBA" id="ARBA00022723"/>
    </source>
</evidence>
<keyword evidence="3" id="KW-0378">Hydrolase</keyword>
<reference evidence="7 8" key="1">
    <citation type="submission" date="2018-10" db="EMBL/GenBank/DDBJ databases">
        <authorList>
            <person name="Criscuolo A."/>
        </authorList>
    </citation>
    <scope>NUCLEOTIDE SEQUENCE [LARGE SCALE GENOMIC DNA]</scope>
    <source>
        <strain evidence="7">DnA1</strain>
    </source>
</reference>
<dbReference type="Proteomes" id="UP000277294">
    <property type="component" value="Unassembled WGS sequence"/>
</dbReference>
<evidence type="ECO:0000256" key="3">
    <source>
        <dbReference type="ARBA" id="ARBA00022801"/>
    </source>
</evidence>
<name>A0A3P4B5G7_9BURK</name>
<sequence>MQYSLFIDSDPNLAGALLVREPGGAVRPAQRTEILAVARELVTVDKLRGKNLSKPDMVRNFLQLRLAGLEHEVCGLILLDTRMHLITYLEPFRGTLNQAQAYPREVLKLVLRYNAAAVMLVHNHPSGVEEASTADIRFTQLIRNALALIDVRLVDHLIVAGARVISMAEAGLI</sequence>